<protein>
    <recommendedName>
        <fullName evidence="4">PQ loop repeat protein</fullName>
    </recommendedName>
</protein>
<comment type="caution">
    <text evidence="2">The sequence shown here is derived from an EMBL/GenBank/DDBJ whole genome shotgun (WGS) entry which is preliminary data.</text>
</comment>
<evidence type="ECO:0000313" key="3">
    <source>
        <dbReference type="Proteomes" id="UP001610432"/>
    </source>
</evidence>
<sequence length="126" mass="13170">METLLAVSRMTFGLGFLIAPRPCASLFAIPYTPEAALGARLTGTRDMTLGALLLTSGSSSSEDVRRRALLAGIATDAIDVLSCLWGYLDGTLPGTAALVLGGGAALMLDLGVYLWYARPNGHGKRE</sequence>
<evidence type="ECO:0000313" key="2">
    <source>
        <dbReference type="EMBL" id="KAL2872409.1"/>
    </source>
</evidence>
<accession>A0ABR4M742</accession>
<dbReference type="Pfam" id="PF14087">
    <property type="entry name" value="DUF4267"/>
    <property type="match status" value="1"/>
</dbReference>
<organism evidence="2 3">
    <name type="scientific">Aspergillus lucknowensis</name>
    <dbReference type="NCBI Taxonomy" id="176173"/>
    <lineage>
        <taxon>Eukaryota</taxon>
        <taxon>Fungi</taxon>
        <taxon>Dikarya</taxon>
        <taxon>Ascomycota</taxon>
        <taxon>Pezizomycotina</taxon>
        <taxon>Eurotiomycetes</taxon>
        <taxon>Eurotiomycetidae</taxon>
        <taxon>Eurotiales</taxon>
        <taxon>Aspergillaceae</taxon>
        <taxon>Aspergillus</taxon>
        <taxon>Aspergillus subgen. Nidulantes</taxon>
    </lineage>
</organism>
<feature type="transmembrane region" description="Helical" evidence="1">
    <location>
        <begin position="94"/>
        <end position="116"/>
    </location>
</feature>
<evidence type="ECO:0008006" key="4">
    <source>
        <dbReference type="Google" id="ProtNLM"/>
    </source>
</evidence>
<name>A0ABR4M742_9EURO</name>
<keyword evidence="1" id="KW-0812">Transmembrane</keyword>
<dbReference type="Proteomes" id="UP001610432">
    <property type="component" value="Unassembled WGS sequence"/>
</dbReference>
<dbReference type="EMBL" id="JBFXLQ010000001">
    <property type="protein sequence ID" value="KAL2872409.1"/>
    <property type="molecule type" value="Genomic_DNA"/>
</dbReference>
<reference evidence="2 3" key="1">
    <citation type="submission" date="2024-07" db="EMBL/GenBank/DDBJ databases">
        <title>Section-level genome sequencing and comparative genomics of Aspergillus sections Usti and Cavernicolus.</title>
        <authorList>
            <consortium name="Lawrence Berkeley National Laboratory"/>
            <person name="Nybo J.L."/>
            <person name="Vesth T.C."/>
            <person name="Theobald S."/>
            <person name="Frisvad J.C."/>
            <person name="Larsen T.O."/>
            <person name="Kjaerboelling I."/>
            <person name="Rothschild-Mancinelli K."/>
            <person name="Lyhne E.K."/>
            <person name="Kogle M.E."/>
            <person name="Barry K."/>
            <person name="Clum A."/>
            <person name="Na H."/>
            <person name="Ledsgaard L."/>
            <person name="Lin J."/>
            <person name="Lipzen A."/>
            <person name="Kuo A."/>
            <person name="Riley R."/>
            <person name="Mondo S."/>
            <person name="Labutti K."/>
            <person name="Haridas S."/>
            <person name="Pangalinan J."/>
            <person name="Salamov A.A."/>
            <person name="Simmons B.A."/>
            <person name="Magnuson J.K."/>
            <person name="Chen J."/>
            <person name="Drula E."/>
            <person name="Henrissat B."/>
            <person name="Wiebenga A."/>
            <person name="Lubbers R.J."/>
            <person name="Gomes A.C."/>
            <person name="Macurrencykelacurrency M.R."/>
            <person name="Stajich J."/>
            <person name="Grigoriev I.V."/>
            <person name="Mortensen U.H."/>
            <person name="De Vries R.P."/>
            <person name="Baker S.E."/>
            <person name="Andersen M.R."/>
        </authorList>
    </citation>
    <scope>NUCLEOTIDE SEQUENCE [LARGE SCALE GENOMIC DNA]</scope>
    <source>
        <strain evidence="2 3">CBS 449.75</strain>
    </source>
</reference>
<evidence type="ECO:0000256" key="1">
    <source>
        <dbReference type="SAM" id="Phobius"/>
    </source>
</evidence>
<gene>
    <name evidence="2" type="ORF">BJX67DRAFT_376231</name>
</gene>
<dbReference type="InterPro" id="IPR025363">
    <property type="entry name" value="DUF4267"/>
</dbReference>
<dbReference type="RefSeq" id="XP_070891388.1">
    <property type="nucleotide sequence ID" value="XM_071031836.1"/>
</dbReference>
<proteinExistence type="predicted"/>
<dbReference type="GeneID" id="98146908"/>
<keyword evidence="3" id="KW-1185">Reference proteome</keyword>
<keyword evidence="1" id="KW-1133">Transmembrane helix</keyword>
<keyword evidence="1" id="KW-0472">Membrane</keyword>